<keyword evidence="5" id="KW-1185">Reference proteome</keyword>
<dbReference type="EMBL" id="QYUO01000001">
    <property type="protein sequence ID" value="RJF99221.1"/>
    <property type="molecule type" value="Genomic_DNA"/>
</dbReference>
<comment type="caution">
    <text evidence="4">The sequence shown here is derived from an EMBL/GenBank/DDBJ whole genome shotgun (WGS) entry which is preliminary data.</text>
</comment>
<feature type="region of interest" description="Disordered" evidence="1">
    <location>
        <begin position="259"/>
        <end position="292"/>
    </location>
</feature>
<feature type="chain" id="PRO_5017264219" evidence="2">
    <location>
        <begin position="28"/>
        <end position="292"/>
    </location>
</feature>
<evidence type="ECO:0000256" key="2">
    <source>
        <dbReference type="SAM" id="SignalP"/>
    </source>
</evidence>
<accession>A0A3A3FYE7</accession>
<dbReference type="RefSeq" id="WP_119769162.1">
    <property type="nucleotide sequence ID" value="NZ_QYUO01000001.1"/>
</dbReference>
<feature type="domain" description="FecR protein" evidence="3">
    <location>
        <begin position="63"/>
        <end position="149"/>
    </location>
</feature>
<evidence type="ECO:0000256" key="1">
    <source>
        <dbReference type="SAM" id="MobiDB-lite"/>
    </source>
</evidence>
<organism evidence="4 5">
    <name type="scientific">Noviherbaspirillum saxi</name>
    <dbReference type="NCBI Taxonomy" id="2320863"/>
    <lineage>
        <taxon>Bacteria</taxon>
        <taxon>Pseudomonadati</taxon>
        <taxon>Pseudomonadota</taxon>
        <taxon>Betaproteobacteria</taxon>
        <taxon>Burkholderiales</taxon>
        <taxon>Oxalobacteraceae</taxon>
        <taxon>Noviherbaspirillum</taxon>
    </lineage>
</organism>
<protein>
    <submittedName>
        <fullName evidence="4">Iron dicitrate transport regulator FecR</fullName>
    </submittedName>
</protein>
<evidence type="ECO:0000259" key="3">
    <source>
        <dbReference type="Pfam" id="PF04773"/>
    </source>
</evidence>
<dbReference type="AlphaFoldDB" id="A0A3A3FYE7"/>
<keyword evidence="2" id="KW-0732">Signal</keyword>
<dbReference type="Proteomes" id="UP000265955">
    <property type="component" value="Unassembled WGS sequence"/>
</dbReference>
<dbReference type="OrthoDB" id="369729at2"/>
<feature type="compositionally biased region" description="Polar residues" evidence="1">
    <location>
        <begin position="280"/>
        <end position="292"/>
    </location>
</feature>
<sequence length="292" mass="30468">MRLQRSFTATKSLVFLGTLCAATFAYAAQVAGTVTNLSGPLLAKKPDGTVKVLSAKSQVEEGDTLITEKDTYARIKFVDNSEITLRPGTQMKIDSFSFDEEKPENDSATFNLVKGGLRAITGTLGKRNKERFGMNTPTATIGIRGTIFVAEYIPPAQPDLAAYAAASVASVGSYSNALPVSDAPAGGLPLAVLPMRETGSLLLAQAPDGGRAPGLYVQVLDGVIHLSNRGGSQSFSAGQFGFSPSRLLPPVLLPNNPGIRFSPPPAFSSSTGPQTGSGGNLTNSSNVDCEVR</sequence>
<dbReference type="PANTHER" id="PTHR38731">
    <property type="entry name" value="LIPL45-RELATED LIPOPROTEIN-RELATED"/>
    <property type="match status" value="1"/>
</dbReference>
<dbReference type="PANTHER" id="PTHR38731:SF1">
    <property type="entry name" value="FECR PROTEIN DOMAIN-CONTAINING PROTEIN"/>
    <property type="match status" value="1"/>
</dbReference>
<dbReference type="Pfam" id="PF04773">
    <property type="entry name" value="FecR"/>
    <property type="match status" value="1"/>
</dbReference>
<proteinExistence type="predicted"/>
<dbReference type="InterPro" id="IPR006860">
    <property type="entry name" value="FecR"/>
</dbReference>
<evidence type="ECO:0000313" key="4">
    <source>
        <dbReference type="EMBL" id="RJF99221.1"/>
    </source>
</evidence>
<gene>
    <name evidence="4" type="ORF">D3871_12350</name>
</gene>
<feature type="signal peptide" evidence="2">
    <location>
        <begin position="1"/>
        <end position="27"/>
    </location>
</feature>
<evidence type="ECO:0000313" key="5">
    <source>
        <dbReference type="Proteomes" id="UP000265955"/>
    </source>
</evidence>
<reference evidence="5" key="1">
    <citation type="submission" date="2018-09" db="EMBL/GenBank/DDBJ databases">
        <authorList>
            <person name="Zhu H."/>
        </authorList>
    </citation>
    <scope>NUCLEOTIDE SEQUENCE [LARGE SCALE GENOMIC DNA]</scope>
    <source>
        <strain evidence="5">K1R23-30</strain>
    </source>
</reference>
<name>A0A3A3FYE7_9BURK</name>